<name>A0A059FN61_9PROT</name>
<sequence length="281" mass="30914">MEQFITRFAPSPTGHLHLGHALSAFHVWRDAARAGGAVLLRLEDIDQTRCRPQYEASILADLKWLGLDWSGPVRRQSQHFDEYAADLEALRQRGLIYRCFKTRREIAAALPAGADPDEAGLTGKPLAPAVEASRLARGHAFAWRLSLSAARAELGARYGTLAYTELTPAGPRQVRADPKPFGDVVLARKDTPASYHLACCHDDALQGVTHVTRGEDIRTMTSVHVLLQALMDWPVPVYRFHPLLVGPDGKKLSKRAGDKGLLAWRADGKTPADIRAMTGFE</sequence>
<dbReference type="EC" id="6.1.1.-" evidence="9"/>
<evidence type="ECO:0000256" key="5">
    <source>
        <dbReference type="ARBA" id="ARBA00022840"/>
    </source>
</evidence>
<feature type="domain" description="Glutamyl/glutaminyl-tRNA synthetase class Ib catalytic" evidence="8">
    <location>
        <begin position="173"/>
        <end position="258"/>
    </location>
</feature>
<gene>
    <name evidence="9" type="ORF">HJO_08774</name>
</gene>
<dbReference type="OrthoDB" id="9807503at2"/>
<dbReference type="SUPFAM" id="SSF52374">
    <property type="entry name" value="Nucleotidylyl transferase"/>
    <property type="match status" value="1"/>
</dbReference>
<dbReference type="RefSeq" id="WP_035616267.1">
    <property type="nucleotide sequence ID" value="NZ_ARYK01000004.1"/>
</dbReference>
<keyword evidence="5 7" id="KW-0067">ATP-binding</keyword>
<keyword evidence="3 7" id="KW-0547">Nucleotide-binding</keyword>
<proteinExistence type="inferred from homology"/>
<reference evidence="9 10" key="1">
    <citation type="journal article" date="2014" name="Antonie Van Leeuwenhoek">
        <title>Hyphomonas beringensis sp. nov. and Hyphomonas chukchiensis sp. nov., isolated from surface seawater of the Bering Sea and Chukchi Sea.</title>
        <authorList>
            <person name="Li C."/>
            <person name="Lai Q."/>
            <person name="Li G."/>
            <person name="Dong C."/>
            <person name="Wang J."/>
            <person name="Liao Y."/>
            <person name="Shao Z."/>
        </authorList>
    </citation>
    <scope>NUCLEOTIDE SEQUENCE [LARGE SCALE GENOMIC DNA]</scope>
    <source>
        <strain evidence="9 10">MHS-2</strain>
    </source>
</reference>
<keyword evidence="6 7" id="KW-0030">Aminoacyl-tRNA synthetase</keyword>
<accession>A0A059FN61</accession>
<dbReference type="PRINTS" id="PR00987">
    <property type="entry name" value="TRNASYNTHGLU"/>
</dbReference>
<keyword evidence="7" id="KW-0648">Protein biosynthesis</keyword>
<dbReference type="GO" id="GO:0004818">
    <property type="term" value="F:glutamate-tRNA ligase activity"/>
    <property type="evidence" value="ECO:0007669"/>
    <property type="project" value="TreeGrafter"/>
</dbReference>
<organism evidence="9 10">
    <name type="scientific">Hyphomonas johnsonii MHS-2</name>
    <dbReference type="NCBI Taxonomy" id="1280950"/>
    <lineage>
        <taxon>Bacteria</taxon>
        <taxon>Pseudomonadati</taxon>
        <taxon>Pseudomonadota</taxon>
        <taxon>Alphaproteobacteria</taxon>
        <taxon>Hyphomonadales</taxon>
        <taxon>Hyphomonadaceae</taxon>
        <taxon>Hyphomonas</taxon>
    </lineage>
</organism>
<dbReference type="Pfam" id="PF00749">
    <property type="entry name" value="tRNA-synt_1c"/>
    <property type="match status" value="2"/>
</dbReference>
<dbReference type="InterPro" id="IPR014729">
    <property type="entry name" value="Rossmann-like_a/b/a_fold"/>
</dbReference>
<comment type="caution">
    <text evidence="9">The sequence shown here is derived from an EMBL/GenBank/DDBJ whole genome shotgun (WGS) entry which is preliminary data.</text>
</comment>
<keyword evidence="1 7" id="KW-0436">Ligase</keyword>
<dbReference type="STRING" id="1280950.HJO_08774"/>
<keyword evidence="4" id="KW-0862">Zinc</keyword>
<dbReference type="PATRIC" id="fig|1280950.3.peg.1756"/>
<dbReference type="GO" id="GO:0006424">
    <property type="term" value="P:glutamyl-tRNA aminoacylation"/>
    <property type="evidence" value="ECO:0007669"/>
    <property type="project" value="TreeGrafter"/>
</dbReference>
<dbReference type="PANTHER" id="PTHR43311:SF1">
    <property type="entry name" value="GLUTAMYL-Q TRNA(ASP) SYNTHETASE"/>
    <property type="match status" value="1"/>
</dbReference>
<evidence type="ECO:0000313" key="10">
    <source>
        <dbReference type="Proteomes" id="UP000025171"/>
    </source>
</evidence>
<dbReference type="GO" id="GO:0005524">
    <property type="term" value="F:ATP binding"/>
    <property type="evidence" value="ECO:0007669"/>
    <property type="project" value="UniProtKB-KW"/>
</dbReference>
<evidence type="ECO:0000256" key="2">
    <source>
        <dbReference type="ARBA" id="ARBA00022723"/>
    </source>
</evidence>
<dbReference type="Proteomes" id="UP000025171">
    <property type="component" value="Unassembled WGS sequence"/>
</dbReference>
<evidence type="ECO:0000256" key="1">
    <source>
        <dbReference type="ARBA" id="ARBA00022598"/>
    </source>
</evidence>
<evidence type="ECO:0000256" key="4">
    <source>
        <dbReference type="ARBA" id="ARBA00022833"/>
    </source>
</evidence>
<comment type="similarity">
    <text evidence="7">Belongs to the class-I aminoacyl-tRNA synthetase family.</text>
</comment>
<evidence type="ECO:0000256" key="3">
    <source>
        <dbReference type="ARBA" id="ARBA00022741"/>
    </source>
</evidence>
<dbReference type="InterPro" id="IPR000924">
    <property type="entry name" value="Glu/Gln-tRNA-synth"/>
</dbReference>
<dbReference type="EMBL" id="ARYK01000004">
    <property type="protein sequence ID" value="KCZ92115.1"/>
    <property type="molecule type" value="Genomic_DNA"/>
</dbReference>
<feature type="domain" description="Glutamyl/glutaminyl-tRNA synthetase class Ib catalytic" evidence="8">
    <location>
        <begin position="5"/>
        <end position="107"/>
    </location>
</feature>
<dbReference type="Gene3D" id="3.40.50.620">
    <property type="entry name" value="HUPs"/>
    <property type="match status" value="1"/>
</dbReference>
<keyword evidence="2" id="KW-0479">Metal-binding</keyword>
<evidence type="ECO:0000313" key="9">
    <source>
        <dbReference type="EMBL" id="KCZ92115.1"/>
    </source>
</evidence>
<keyword evidence="10" id="KW-1185">Reference proteome</keyword>
<dbReference type="GO" id="GO:0005829">
    <property type="term" value="C:cytosol"/>
    <property type="evidence" value="ECO:0007669"/>
    <property type="project" value="TreeGrafter"/>
</dbReference>
<dbReference type="NCBIfam" id="NF004315">
    <property type="entry name" value="PRK05710.1-4"/>
    <property type="match status" value="1"/>
</dbReference>
<dbReference type="PANTHER" id="PTHR43311">
    <property type="entry name" value="GLUTAMATE--TRNA LIGASE"/>
    <property type="match status" value="1"/>
</dbReference>
<dbReference type="InterPro" id="IPR049940">
    <property type="entry name" value="GluQ/Sye"/>
</dbReference>
<dbReference type="eggNOG" id="COG0008">
    <property type="taxonomic scope" value="Bacteria"/>
</dbReference>
<evidence type="ECO:0000259" key="8">
    <source>
        <dbReference type="Pfam" id="PF00749"/>
    </source>
</evidence>
<dbReference type="AlphaFoldDB" id="A0A059FN61"/>
<evidence type="ECO:0000256" key="7">
    <source>
        <dbReference type="RuleBase" id="RU363037"/>
    </source>
</evidence>
<dbReference type="InterPro" id="IPR001412">
    <property type="entry name" value="aa-tRNA-synth_I_CS"/>
</dbReference>
<dbReference type="InterPro" id="IPR020058">
    <property type="entry name" value="Glu/Gln-tRNA-synth_Ib_cat-dom"/>
</dbReference>
<dbReference type="PROSITE" id="PS00178">
    <property type="entry name" value="AA_TRNA_LIGASE_I"/>
    <property type="match status" value="1"/>
</dbReference>
<evidence type="ECO:0000256" key="6">
    <source>
        <dbReference type="ARBA" id="ARBA00023146"/>
    </source>
</evidence>
<protein>
    <submittedName>
        <fullName evidence="9">Glutamyl-Q tRNA(Asp) ligase</fullName>
        <ecNumber evidence="9">6.1.1.-</ecNumber>
    </submittedName>
</protein>